<dbReference type="SMART" id="SM00421">
    <property type="entry name" value="HTH_LUXR"/>
    <property type="match status" value="1"/>
</dbReference>
<evidence type="ECO:0000256" key="3">
    <source>
        <dbReference type="ARBA" id="ARBA00023163"/>
    </source>
</evidence>
<dbReference type="Gene3D" id="1.10.10.10">
    <property type="entry name" value="Winged helix-like DNA-binding domain superfamily/Winged helix DNA-binding domain"/>
    <property type="match status" value="1"/>
</dbReference>
<evidence type="ECO:0000313" key="5">
    <source>
        <dbReference type="EMBL" id="MCT2559044.1"/>
    </source>
</evidence>
<evidence type="ECO:0000259" key="4">
    <source>
        <dbReference type="PROSITE" id="PS50043"/>
    </source>
</evidence>
<dbReference type="Proteomes" id="UP001142648">
    <property type="component" value="Unassembled WGS sequence"/>
</dbReference>
<evidence type="ECO:0000313" key="6">
    <source>
        <dbReference type="Proteomes" id="UP001142648"/>
    </source>
</evidence>
<accession>A0A9X2W2H7</accession>
<dbReference type="PANTHER" id="PTHR44688:SF16">
    <property type="entry name" value="DNA-BINDING TRANSCRIPTIONAL ACTIVATOR DEVR_DOSR"/>
    <property type="match status" value="1"/>
</dbReference>
<dbReference type="SUPFAM" id="SSF52172">
    <property type="entry name" value="CheY-like"/>
    <property type="match status" value="1"/>
</dbReference>
<dbReference type="PRINTS" id="PR00038">
    <property type="entry name" value="HTHLUXR"/>
</dbReference>
<dbReference type="GO" id="GO:0003677">
    <property type="term" value="F:DNA binding"/>
    <property type="evidence" value="ECO:0007669"/>
    <property type="project" value="UniProtKB-KW"/>
</dbReference>
<gene>
    <name evidence="5" type="ORF">N0B51_08625</name>
</gene>
<reference evidence="5" key="1">
    <citation type="submission" date="2022-09" db="EMBL/GenBank/DDBJ databases">
        <title>The genome sequence of Tsuneonella sp. YG55.</title>
        <authorList>
            <person name="Liu Y."/>
        </authorList>
    </citation>
    <scope>NUCLEOTIDE SEQUENCE</scope>
    <source>
        <strain evidence="5">YG55</strain>
    </source>
</reference>
<comment type="caution">
    <text evidence="5">The sequence shown here is derived from an EMBL/GenBank/DDBJ whole genome shotgun (WGS) entry which is preliminary data.</text>
</comment>
<evidence type="ECO:0000256" key="2">
    <source>
        <dbReference type="ARBA" id="ARBA00023125"/>
    </source>
</evidence>
<evidence type="ECO:0000256" key="1">
    <source>
        <dbReference type="ARBA" id="ARBA00023015"/>
    </source>
</evidence>
<keyword evidence="6" id="KW-1185">Reference proteome</keyword>
<dbReference type="InterPro" id="IPR011006">
    <property type="entry name" value="CheY-like_superfamily"/>
</dbReference>
<feature type="domain" description="HTH luxR-type" evidence="4">
    <location>
        <begin position="139"/>
        <end position="204"/>
    </location>
</feature>
<dbReference type="GO" id="GO:0006355">
    <property type="term" value="P:regulation of DNA-templated transcription"/>
    <property type="evidence" value="ECO:0007669"/>
    <property type="project" value="InterPro"/>
</dbReference>
<keyword evidence="1" id="KW-0805">Transcription regulation</keyword>
<dbReference type="EMBL" id="JAOAMV010000004">
    <property type="protein sequence ID" value="MCT2559044.1"/>
    <property type="molecule type" value="Genomic_DNA"/>
</dbReference>
<dbReference type="SUPFAM" id="SSF46894">
    <property type="entry name" value="C-terminal effector domain of the bipartite response regulators"/>
    <property type="match status" value="1"/>
</dbReference>
<dbReference type="InterPro" id="IPR016032">
    <property type="entry name" value="Sig_transdc_resp-reg_C-effctor"/>
</dbReference>
<dbReference type="Pfam" id="PF00196">
    <property type="entry name" value="GerE"/>
    <property type="match status" value="1"/>
</dbReference>
<dbReference type="PANTHER" id="PTHR44688">
    <property type="entry name" value="DNA-BINDING TRANSCRIPTIONAL ACTIVATOR DEVR_DOSR"/>
    <property type="match status" value="1"/>
</dbReference>
<dbReference type="PROSITE" id="PS50043">
    <property type="entry name" value="HTH_LUXR_2"/>
    <property type="match status" value="1"/>
</dbReference>
<name>A0A9X2W2H7_9SPHN</name>
<dbReference type="InterPro" id="IPR036388">
    <property type="entry name" value="WH-like_DNA-bd_sf"/>
</dbReference>
<dbReference type="Gene3D" id="3.40.50.2300">
    <property type="match status" value="1"/>
</dbReference>
<organism evidence="5 6">
    <name type="scientific">Tsuneonella litorea</name>
    <dbReference type="NCBI Taxonomy" id="2976475"/>
    <lineage>
        <taxon>Bacteria</taxon>
        <taxon>Pseudomonadati</taxon>
        <taxon>Pseudomonadota</taxon>
        <taxon>Alphaproteobacteria</taxon>
        <taxon>Sphingomonadales</taxon>
        <taxon>Erythrobacteraceae</taxon>
        <taxon>Tsuneonella</taxon>
    </lineage>
</organism>
<sequence>MPSSHHVHLLDGSSSRRARLARALGAHGIHAEIYETVAELRGTADRPAYPKQGAVLVSDDDQIDLSAVLADMREAGCFLPVVAFTASGPLARRIVAALRAGAVDYLCFPEDMTIAGRSIAGVIEQAARLAKRYEITALARTRVARLSKQERRVLESVIRGARSKETAIEMGLSSRTIEVHRAAVLQKLEVATSAGAIAMGIAAGMMTTLGETAATDPADDCGDIAERRAIGWGDVTAPRLHQLFPAAVAAELYRKAG</sequence>
<protein>
    <submittedName>
        <fullName evidence="5">LuxR C-terminal-related transcriptional regulator</fullName>
    </submittedName>
</protein>
<proteinExistence type="predicted"/>
<dbReference type="RefSeq" id="WP_259961915.1">
    <property type="nucleotide sequence ID" value="NZ_JAOAMV010000004.1"/>
</dbReference>
<keyword evidence="2" id="KW-0238">DNA-binding</keyword>
<dbReference type="AlphaFoldDB" id="A0A9X2W2H7"/>
<keyword evidence="3" id="KW-0804">Transcription</keyword>
<dbReference type="InterPro" id="IPR000792">
    <property type="entry name" value="Tscrpt_reg_LuxR_C"/>
</dbReference>